<keyword evidence="1" id="KW-1133">Transmembrane helix</keyword>
<feature type="transmembrane region" description="Helical" evidence="1">
    <location>
        <begin position="12"/>
        <end position="35"/>
    </location>
</feature>
<keyword evidence="1" id="KW-0812">Transmembrane</keyword>
<reference evidence="2 3" key="1">
    <citation type="submission" date="2015-10" db="EMBL/GenBank/DDBJ databases">
        <title>Conservation of the essential genome among Caulobacter and Brevundimonas species.</title>
        <authorList>
            <person name="Scott D."/>
            <person name="Ely B."/>
        </authorList>
    </citation>
    <scope>NUCLEOTIDE SEQUENCE [LARGE SCALE GENOMIC DNA]</scope>
    <source>
        <strain evidence="2 3">CB4</strain>
    </source>
</reference>
<evidence type="ECO:0000313" key="2">
    <source>
        <dbReference type="EMBL" id="ALL12207.1"/>
    </source>
</evidence>
<keyword evidence="3" id="KW-1185">Reference proteome</keyword>
<dbReference type="EMBL" id="CP013002">
    <property type="protein sequence ID" value="ALL12207.1"/>
    <property type="molecule type" value="Genomic_DNA"/>
</dbReference>
<keyword evidence="1" id="KW-0472">Membrane</keyword>
<feature type="transmembrane region" description="Helical" evidence="1">
    <location>
        <begin position="41"/>
        <end position="61"/>
    </location>
</feature>
<dbReference type="RefSeq" id="WP_062143471.1">
    <property type="nucleotide sequence ID" value="NZ_CP013002.1"/>
</dbReference>
<proteinExistence type="predicted"/>
<evidence type="ECO:0000313" key="3">
    <source>
        <dbReference type="Proteomes" id="UP000056905"/>
    </source>
</evidence>
<accession>A0A0P0NWH6</accession>
<evidence type="ECO:0000256" key="1">
    <source>
        <dbReference type="SAM" id="Phobius"/>
    </source>
</evidence>
<name>A0A0P0NWH6_9CAUL</name>
<organism evidence="2 3">
    <name type="scientific">Caulobacter henricii</name>
    <dbReference type="NCBI Taxonomy" id="69395"/>
    <lineage>
        <taxon>Bacteria</taxon>
        <taxon>Pseudomonadati</taxon>
        <taxon>Pseudomonadota</taxon>
        <taxon>Alphaproteobacteria</taxon>
        <taxon>Caulobacterales</taxon>
        <taxon>Caulobacteraceae</taxon>
        <taxon>Caulobacter</taxon>
    </lineage>
</organism>
<sequence length="84" mass="8991">MTDKQYFSLARAVAYVILFLAVLIAWLRLVVGPLWGSASDLGLIGAVLAGAGGVLGLAWLARLMVRDIARGLSPVNRETQNHES</sequence>
<dbReference type="AlphaFoldDB" id="A0A0P0NWH6"/>
<dbReference type="OrthoDB" id="7190595at2"/>
<protein>
    <submittedName>
        <fullName evidence="2">Uncharacterized protein</fullName>
    </submittedName>
</protein>
<dbReference type="STRING" id="69395.AQ619_01855"/>
<dbReference type="Proteomes" id="UP000056905">
    <property type="component" value="Chromosome"/>
</dbReference>
<dbReference type="KEGG" id="chq:AQ619_01855"/>
<gene>
    <name evidence="2" type="ORF">AQ619_01855</name>
</gene>